<sequence length="77" mass="9033">MYDIYVNERNDLLVVPRGDSIPLHFNRNWRKKRVVRSVSEQIREDIRTQGYHRRNVAARPRVRGACASSQPRAENAS</sequence>
<accession>A0A6P1B9J7</accession>
<reference evidence="1 2" key="1">
    <citation type="journal article" date="2020" name="Arch. Microbiol.">
        <title>Bradyrhizobium uaiense sp. nov., a new highly efficient cowpea symbiont.</title>
        <authorList>
            <person name="Cabral Michel D."/>
            <person name="Azarias Guimaraes A."/>
            <person name="Martins da Costa E."/>
            <person name="Soares de Carvalho T."/>
            <person name="Balsanelli E."/>
            <person name="Willems A."/>
            <person name="Maltempi de Souza E."/>
            <person name="de Souza Moreira F.M."/>
        </authorList>
    </citation>
    <scope>NUCLEOTIDE SEQUENCE [LARGE SCALE GENOMIC DNA]</scope>
    <source>
        <strain evidence="1 2">UFLA 03-164</strain>
    </source>
</reference>
<organism evidence="1 2">
    <name type="scientific">Bradyrhizobium uaiense</name>
    <dbReference type="NCBI Taxonomy" id="2594946"/>
    <lineage>
        <taxon>Bacteria</taxon>
        <taxon>Pseudomonadati</taxon>
        <taxon>Pseudomonadota</taxon>
        <taxon>Alphaproteobacteria</taxon>
        <taxon>Hyphomicrobiales</taxon>
        <taxon>Nitrobacteraceae</taxon>
        <taxon>Bradyrhizobium</taxon>
    </lineage>
</organism>
<protein>
    <submittedName>
        <fullName evidence="1">Uncharacterized protein</fullName>
    </submittedName>
</protein>
<dbReference type="AlphaFoldDB" id="A0A6P1B9J7"/>
<dbReference type="EMBL" id="VKHP01000001">
    <property type="protein sequence ID" value="NEU94311.1"/>
    <property type="molecule type" value="Genomic_DNA"/>
</dbReference>
<comment type="caution">
    <text evidence="1">The sequence shown here is derived from an EMBL/GenBank/DDBJ whole genome shotgun (WGS) entry which is preliminary data.</text>
</comment>
<proteinExistence type="predicted"/>
<evidence type="ECO:0000313" key="1">
    <source>
        <dbReference type="EMBL" id="NEU94311.1"/>
    </source>
</evidence>
<name>A0A6P1B9J7_9BRAD</name>
<dbReference type="Proteomes" id="UP000468531">
    <property type="component" value="Unassembled WGS sequence"/>
</dbReference>
<gene>
    <name evidence="1" type="ORF">FNJ47_00315</name>
</gene>
<evidence type="ECO:0000313" key="2">
    <source>
        <dbReference type="Proteomes" id="UP000468531"/>
    </source>
</evidence>
<keyword evidence="2" id="KW-1185">Reference proteome</keyword>